<dbReference type="Ensembl" id="ENSCSRT00000021944.1">
    <property type="protein sequence ID" value="ENSCSRP00000021016.1"/>
    <property type="gene ID" value="ENSCSRG00000015491.1"/>
</dbReference>
<organism evidence="6 7">
    <name type="scientific">Chelydra serpentina</name>
    <name type="common">Snapping turtle</name>
    <name type="synonym">Testudo serpentina</name>
    <dbReference type="NCBI Taxonomy" id="8475"/>
    <lineage>
        <taxon>Eukaryota</taxon>
        <taxon>Metazoa</taxon>
        <taxon>Chordata</taxon>
        <taxon>Craniata</taxon>
        <taxon>Vertebrata</taxon>
        <taxon>Euteleostomi</taxon>
        <taxon>Archelosauria</taxon>
        <taxon>Testudinata</taxon>
        <taxon>Testudines</taxon>
        <taxon>Cryptodira</taxon>
        <taxon>Durocryptodira</taxon>
        <taxon>Americhelydia</taxon>
        <taxon>Chelydroidea</taxon>
        <taxon>Chelydridae</taxon>
        <taxon>Chelydra</taxon>
    </lineage>
</organism>
<dbReference type="PROSITE" id="PS50141">
    <property type="entry name" value="A_DEAMIN_EDITASE"/>
    <property type="match status" value="1"/>
</dbReference>
<dbReference type="InterPro" id="IPR002466">
    <property type="entry name" value="A_deamin"/>
</dbReference>
<evidence type="ECO:0000256" key="1">
    <source>
        <dbReference type="ARBA" id="ARBA00022679"/>
    </source>
</evidence>
<keyword evidence="7" id="KW-1185">Reference proteome</keyword>
<dbReference type="Gene3D" id="1.20.890.10">
    <property type="entry name" value="cAMP-dependent protein kinase regulatory subunit, dimerization-anchoring domain"/>
    <property type="match status" value="1"/>
</dbReference>
<dbReference type="Proteomes" id="UP000694403">
    <property type="component" value="Unplaced"/>
</dbReference>
<evidence type="ECO:0000313" key="7">
    <source>
        <dbReference type="Proteomes" id="UP000694403"/>
    </source>
</evidence>
<dbReference type="GO" id="GO:0019205">
    <property type="term" value="F:nucleobase-containing compound kinase activity"/>
    <property type="evidence" value="ECO:0007669"/>
    <property type="project" value="InterPro"/>
</dbReference>
<evidence type="ECO:0000256" key="2">
    <source>
        <dbReference type="ARBA" id="ARBA00022741"/>
    </source>
</evidence>
<reference evidence="6" key="2">
    <citation type="submission" date="2025-09" db="UniProtKB">
        <authorList>
            <consortium name="Ensembl"/>
        </authorList>
    </citation>
    <scope>IDENTIFICATION</scope>
</reference>
<evidence type="ECO:0000259" key="5">
    <source>
        <dbReference type="PROSITE" id="PS50141"/>
    </source>
</evidence>
<dbReference type="InterPro" id="IPR027417">
    <property type="entry name" value="P-loop_NTPase"/>
</dbReference>
<dbReference type="GO" id="GO:0003723">
    <property type="term" value="F:RNA binding"/>
    <property type="evidence" value="ECO:0007669"/>
    <property type="project" value="InterPro"/>
</dbReference>
<name>A0A8C3SZ24_CHESE</name>
<dbReference type="GO" id="GO:0004000">
    <property type="term" value="F:adenosine deaminase activity"/>
    <property type="evidence" value="ECO:0007669"/>
    <property type="project" value="InterPro"/>
</dbReference>
<dbReference type="Gene3D" id="3.40.50.300">
    <property type="entry name" value="P-loop containing nucleotide triphosphate hydrolases"/>
    <property type="match status" value="1"/>
</dbReference>
<dbReference type="Pfam" id="PF00406">
    <property type="entry name" value="ADK"/>
    <property type="match status" value="1"/>
</dbReference>
<keyword evidence="3" id="KW-0418">Kinase</keyword>
<dbReference type="SUPFAM" id="SSF52540">
    <property type="entry name" value="P-loop containing nucleoside triphosphate hydrolases"/>
    <property type="match status" value="1"/>
</dbReference>
<sequence>LFFIIESYLSNCVVGASLEEVGDEEEEEGDEIVSAIDVTFSKPKEGAYQIVGTLSKAQSMKPEFAQETYTISTQEELLGHLLECDVIIYNITEDANQIEEATWAASALHGEVLHFEKPKLFILVSTIMTWARSKPLDPDDSEIPFTEEDYRRRKPHPNFMDHINAEKVIIKLGKTNKNKFSTYVVASGLQYGAEEGIFHYFFKTAWLGETPAIPVFGDGNNFLPTIHVVDLAAVLQNIADHRPRTHYIVAVDESIHSVQAIVKCISKNVGPGKIQKIPRENAFLSKDLTQTHLDMLLVNLRMEAVFLKENFNIKWVAQTGLVENIGQVLKEYKQSRGLLPVKICVLGPPAVGKSTIAEELCKHYKLHHIKIKDVISEAIENLEKIIAPKETVETEEVGEEGEEDEEEEGDIIGEAQELLDGVKENMEQNVGRLDDQYVIRFMKEKLKSMPCKNQGYILDGFPKTYDQAKDLFNLEDDEEEETRSKVPRYDKLITPEYVISLNASDEFLKNRVMNLPESVVAGTHYTQDRFLRTLSLFRELNTEDETVVNYFDELEIHPQFIDVAKFEDLKNRFIVNEIIKETGEPRNYGLTDEEKEELECKAAEARLAKEAEENAEQERKEAEERAEKLANWEEWNKRLEEVKRQEQELLEAQSIPLRNYLMKNVMPTLMQGLNECCKIRPDDPVDFLHLFDNKGL</sequence>
<evidence type="ECO:0000313" key="6">
    <source>
        <dbReference type="Ensembl" id="ENSCSRP00000021016.1"/>
    </source>
</evidence>
<keyword evidence="1" id="KW-0808">Transferase</keyword>
<dbReference type="Gene3D" id="3.40.50.720">
    <property type="entry name" value="NAD(P)-binding Rossmann-like Domain"/>
    <property type="match status" value="1"/>
</dbReference>
<dbReference type="CDD" id="cd22967">
    <property type="entry name" value="DD_AK7"/>
    <property type="match status" value="1"/>
</dbReference>
<keyword evidence="4" id="KW-0175">Coiled coil</keyword>
<evidence type="ECO:0000256" key="3">
    <source>
        <dbReference type="ARBA" id="ARBA00022777"/>
    </source>
</evidence>
<dbReference type="CDD" id="cd01428">
    <property type="entry name" value="ADK"/>
    <property type="match status" value="1"/>
</dbReference>
<dbReference type="PANTHER" id="PTHR23359">
    <property type="entry name" value="NUCLEOTIDE KINASE"/>
    <property type="match status" value="1"/>
</dbReference>
<dbReference type="InterPro" id="IPR000850">
    <property type="entry name" value="Adenylat/UMP-CMP_kin"/>
</dbReference>
<evidence type="ECO:0000256" key="4">
    <source>
        <dbReference type="SAM" id="Coils"/>
    </source>
</evidence>
<protein>
    <submittedName>
        <fullName evidence="6">Adenylate kinase 7</fullName>
    </submittedName>
</protein>
<dbReference type="InterPro" id="IPR007858">
    <property type="entry name" value="Dpy-30_motif"/>
</dbReference>
<accession>A0A8C3SZ24</accession>
<feature type="coiled-coil region" evidence="4">
    <location>
        <begin position="593"/>
        <end position="652"/>
    </location>
</feature>
<keyword evidence="2" id="KW-0547">Nucleotide-binding</keyword>
<feature type="domain" description="A to I editase" evidence="5">
    <location>
        <begin position="486"/>
        <end position="577"/>
    </location>
</feature>
<dbReference type="SUPFAM" id="SSF51735">
    <property type="entry name" value="NAD(P)-binding Rossmann-fold domains"/>
    <property type="match status" value="1"/>
</dbReference>
<dbReference type="InterPro" id="IPR036291">
    <property type="entry name" value="NAD(P)-bd_dom_sf"/>
</dbReference>
<proteinExistence type="predicted"/>
<reference evidence="6" key="1">
    <citation type="submission" date="2025-08" db="UniProtKB">
        <authorList>
            <consortium name="Ensembl"/>
        </authorList>
    </citation>
    <scope>IDENTIFICATION</scope>
</reference>
<dbReference type="GO" id="GO:0006396">
    <property type="term" value="P:RNA processing"/>
    <property type="evidence" value="ECO:0007669"/>
    <property type="project" value="InterPro"/>
</dbReference>
<dbReference type="GO" id="GO:0005524">
    <property type="term" value="F:ATP binding"/>
    <property type="evidence" value="ECO:0007669"/>
    <property type="project" value="InterPro"/>
</dbReference>
<dbReference type="Pfam" id="PF05186">
    <property type="entry name" value="Dpy-30"/>
    <property type="match status" value="1"/>
</dbReference>
<dbReference type="InterPro" id="IPR047499">
    <property type="entry name" value="DD_AK7"/>
</dbReference>
<dbReference type="AlphaFoldDB" id="A0A8C3SZ24"/>